<evidence type="ECO:0000256" key="4">
    <source>
        <dbReference type="RuleBase" id="RU364012"/>
    </source>
</evidence>
<dbReference type="Proteomes" id="UP000652761">
    <property type="component" value="Unassembled WGS sequence"/>
</dbReference>
<evidence type="ECO:0000313" key="7">
    <source>
        <dbReference type="EMBL" id="MQL89937.1"/>
    </source>
</evidence>
<name>A0A843V5K4_COLES</name>
<evidence type="ECO:0000256" key="5">
    <source>
        <dbReference type="SAM" id="Coils"/>
    </source>
</evidence>
<evidence type="ECO:0000256" key="3">
    <source>
        <dbReference type="ARBA" id="ARBA00023089"/>
    </source>
</evidence>
<reference evidence="7" key="1">
    <citation type="submission" date="2017-07" db="EMBL/GenBank/DDBJ databases">
        <title>Taro Niue Genome Assembly and Annotation.</title>
        <authorList>
            <person name="Atibalentja N."/>
            <person name="Keating K."/>
            <person name="Fields C.J."/>
        </authorList>
    </citation>
    <scope>NUCLEOTIDE SEQUENCE</scope>
    <source>
        <strain evidence="7">Niue_2</strain>
        <tissue evidence="7">Leaf</tissue>
    </source>
</reference>
<feature type="region of interest" description="Disordered" evidence="6">
    <location>
        <begin position="194"/>
        <end position="224"/>
    </location>
</feature>
<protein>
    <recommendedName>
        <fullName evidence="4">FRIGIDA-like protein</fullName>
    </recommendedName>
</protein>
<organism evidence="7 8">
    <name type="scientific">Colocasia esculenta</name>
    <name type="common">Wild taro</name>
    <name type="synonym">Arum esculentum</name>
    <dbReference type="NCBI Taxonomy" id="4460"/>
    <lineage>
        <taxon>Eukaryota</taxon>
        <taxon>Viridiplantae</taxon>
        <taxon>Streptophyta</taxon>
        <taxon>Embryophyta</taxon>
        <taxon>Tracheophyta</taxon>
        <taxon>Spermatophyta</taxon>
        <taxon>Magnoliopsida</taxon>
        <taxon>Liliopsida</taxon>
        <taxon>Araceae</taxon>
        <taxon>Aroideae</taxon>
        <taxon>Colocasieae</taxon>
        <taxon>Colocasia</taxon>
    </lineage>
</organism>
<evidence type="ECO:0000256" key="6">
    <source>
        <dbReference type="SAM" id="MobiDB-lite"/>
    </source>
</evidence>
<keyword evidence="3 4" id="KW-0287">Flowering</keyword>
<dbReference type="PANTHER" id="PTHR31791">
    <property type="entry name" value="FRIGIDA-LIKE PROTEIN 3-RELATED"/>
    <property type="match status" value="1"/>
</dbReference>
<sequence length="477" mass="52265">MWSQRSRFSGYRRDRKSREISRDGIPWSGRSDIYQPHPASLIPVRRAKRGLQSSGPALPISLMILKMAGAQTSVSNEMASEMLEQLGNSFIELESNRETSSSYGIMWEEIKEHFQSLDNSLKKRLEELEEKEKAFEEKSSTSQSLIAEREVEVTAKEQASLDRIQELKDAAVAAIAEARKNFVVLFPEPTDVAEDKEGKVSTSINGDPNASVPGREEKSSHTKPGELAETLTADAKPHPQLTHFCEQMDGKGLLKFLCENRKNLAALRGQIPAALKSASDPARLLLDSLEGFYPPEQSTSDGKEKDPALQGLRRTCLVLMESVTPLLGMAEPGGDHPLSSETKQQAKAIADVWENKLSGVGIDAANGDALEAHAFLQLLSTFNLASDFDEDTLCKLVLAVSRRRQAPDLCRSLGLTHKIPGVIESLISSGKHIDAVHFVHAFQLTDSFPPVPLLKAYLTDVQNSQEKSGNDGAAAPQ</sequence>
<feature type="region of interest" description="Disordered" evidence="6">
    <location>
        <begin position="1"/>
        <end position="31"/>
    </location>
</feature>
<keyword evidence="5" id="KW-0175">Coiled coil</keyword>
<accession>A0A843V5K4</accession>
<evidence type="ECO:0000256" key="2">
    <source>
        <dbReference type="ARBA" id="ARBA00022782"/>
    </source>
</evidence>
<evidence type="ECO:0000256" key="1">
    <source>
        <dbReference type="ARBA" id="ARBA00008956"/>
    </source>
</evidence>
<feature type="non-terminal residue" evidence="7">
    <location>
        <position position="477"/>
    </location>
</feature>
<dbReference type="InterPro" id="IPR012474">
    <property type="entry name" value="Frigida"/>
</dbReference>
<dbReference type="GO" id="GO:0009908">
    <property type="term" value="P:flower development"/>
    <property type="evidence" value="ECO:0007669"/>
    <property type="project" value="UniProtKB-KW"/>
</dbReference>
<gene>
    <name evidence="7" type="ORF">Taro_022522</name>
</gene>
<comment type="similarity">
    <text evidence="1 4">Belongs to the Frigida family.</text>
</comment>
<keyword evidence="2 4" id="KW-0221">Differentiation</keyword>
<dbReference type="Pfam" id="PF07899">
    <property type="entry name" value="Frigida"/>
    <property type="match status" value="1"/>
</dbReference>
<keyword evidence="8" id="KW-1185">Reference proteome</keyword>
<evidence type="ECO:0000313" key="8">
    <source>
        <dbReference type="Proteomes" id="UP000652761"/>
    </source>
</evidence>
<comment type="caution">
    <text evidence="7">The sequence shown here is derived from an EMBL/GenBank/DDBJ whole genome shotgun (WGS) entry which is preliminary data.</text>
</comment>
<proteinExistence type="inferred from homology"/>
<keyword evidence="4" id="KW-0217">Developmental protein</keyword>
<dbReference type="EMBL" id="NMUH01001191">
    <property type="protein sequence ID" value="MQL89937.1"/>
    <property type="molecule type" value="Genomic_DNA"/>
</dbReference>
<feature type="coiled-coil region" evidence="5">
    <location>
        <begin position="111"/>
        <end position="181"/>
    </location>
</feature>
<dbReference type="GO" id="GO:0030154">
    <property type="term" value="P:cell differentiation"/>
    <property type="evidence" value="ECO:0007669"/>
    <property type="project" value="UniProtKB-KW"/>
</dbReference>
<dbReference type="PANTHER" id="PTHR31791:SF41">
    <property type="entry name" value="FRIGIDA-LIKE PROTEIN"/>
    <property type="match status" value="1"/>
</dbReference>
<dbReference type="AlphaFoldDB" id="A0A843V5K4"/>
<dbReference type="OrthoDB" id="1930990at2759"/>
<feature type="compositionally biased region" description="Basic and acidic residues" evidence="6">
    <location>
        <begin position="214"/>
        <end position="224"/>
    </location>
</feature>